<gene>
    <name evidence="2" type="ORF">CVLEPA_LOCUS29059</name>
</gene>
<proteinExistence type="predicted"/>
<sequence>MDEERKKWKAISESVVDVILFLSKQNLPFRGHREAFESNNQGNFLETVKLLEKYSPVIIKYLSDIRISTKMTTTYLSPTIQNELILLLSKKVKNIVLEEMNLN</sequence>
<feature type="domain" description="DUF4371" evidence="1">
    <location>
        <begin position="12"/>
        <end position="101"/>
    </location>
</feature>
<name>A0ABP0GVT0_CLALP</name>
<evidence type="ECO:0000313" key="2">
    <source>
        <dbReference type="EMBL" id="CAK8695842.1"/>
    </source>
</evidence>
<protein>
    <recommendedName>
        <fullName evidence="1">DUF4371 domain-containing protein</fullName>
    </recommendedName>
</protein>
<accession>A0ABP0GVT0</accession>
<evidence type="ECO:0000313" key="3">
    <source>
        <dbReference type="Proteomes" id="UP001642483"/>
    </source>
</evidence>
<keyword evidence="3" id="KW-1185">Reference proteome</keyword>
<dbReference type="PANTHER" id="PTHR45749:SF23">
    <property type="entry name" value="ZINC FINGER MYM-TYPE PROTEIN 1-LIKE"/>
    <property type="match status" value="1"/>
</dbReference>
<dbReference type="Pfam" id="PF14291">
    <property type="entry name" value="DUF4371"/>
    <property type="match status" value="1"/>
</dbReference>
<dbReference type="InterPro" id="IPR025398">
    <property type="entry name" value="DUF4371"/>
</dbReference>
<organism evidence="2 3">
    <name type="scientific">Clavelina lepadiformis</name>
    <name type="common">Light-bulb sea squirt</name>
    <name type="synonym">Ascidia lepadiformis</name>
    <dbReference type="NCBI Taxonomy" id="159417"/>
    <lineage>
        <taxon>Eukaryota</taxon>
        <taxon>Metazoa</taxon>
        <taxon>Chordata</taxon>
        <taxon>Tunicata</taxon>
        <taxon>Ascidiacea</taxon>
        <taxon>Aplousobranchia</taxon>
        <taxon>Clavelinidae</taxon>
        <taxon>Clavelina</taxon>
    </lineage>
</organism>
<dbReference type="Proteomes" id="UP001642483">
    <property type="component" value="Unassembled WGS sequence"/>
</dbReference>
<dbReference type="PANTHER" id="PTHR45749">
    <property type="match status" value="1"/>
</dbReference>
<reference evidence="2 3" key="1">
    <citation type="submission" date="2024-02" db="EMBL/GenBank/DDBJ databases">
        <authorList>
            <person name="Daric V."/>
            <person name="Darras S."/>
        </authorList>
    </citation>
    <scope>NUCLEOTIDE SEQUENCE [LARGE SCALE GENOMIC DNA]</scope>
</reference>
<evidence type="ECO:0000259" key="1">
    <source>
        <dbReference type="Pfam" id="PF14291"/>
    </source>
</evidence>
<dbReference type="EMBL" id="CAWYQH010000152">
    <property type="protein sequence ID" value="CAK8695842.1"/>
    <property type="molecule type" value="Genomic_DNA"/>
</dbReference>
<comment type="caution">
    <text evidence="2">The sequence shown here is derived from an EMBL/GenBank/DDBJ whole genome shotgun (WGS) entry which is preliminary data.</text>
</comment>